<dbReference type="InterPro" id="IPR032452">
    <property type="entry name" value="Na_Ca_Ex_C-exten"/>
</dbReference>
<keyword evidence="12" id="KW-0112">Calmodulin-binding</keyword>
<keyword evidence="6" id="KW-0109">Calcium transport</keyword>
<feature type="chain" id="PRO_5020185014" description="Calx-beta domain-containing protein" evidence="21">
    <location>
        <begin position="27"/>
        <end position="859"/>
    </location>
</feature>
<evidence type="ECO:0000256" key="3">
    <source>
        <dbReference type="ARBA" id="ARBA00022448"/>
    </source>
</evidence>
<evidence type="ECO:0000256" key="6">
    <source>
        <dbReference type="ARBA" id="ARBA00022568"/>
    </source>
</evidence>
<comment type="caution">
    <text evidence="23">The sequence shown here is derived from an EMBL/GenBank/DDBJ whole genome shotgun (WGS) entry which is preliminary data.</text>
</comment>
<feature type="transmembrane region" description="Helical" evidence="20">
    <location>
        <begin position="189"/>
        <end position="213"/>
    </location>
</feature>
<dbReference type="PANTHER" id="PTHR11878">
    <property type="entry name" value="SODIUM/CALCIUM EXCHANGER"/>
    <property type="match status" value="1"/>
</dbReference>
<evidence type="ECO:0000256" key="10">
    <source>
        <dbReference type="ARBA" id="ARBA00022737"/>
    </source>
</evidence>
<keyword evidence="17" id="KW-0325">Glycoprotein</keyword>
<keyword evidence="10" id="KW-0677">Repeat</keyword>
<sequence>MTSLSTIRWATLAVAFFCICLPVATSSNHSSLGACTQTKPCSKGVILPVWMPQRNLQSCTIFFRALVYFLMLAYLFFGVSIVSDRFMAAIEVITSQEREVKLRKVTGEPYTILIRVWNETVSNLTLMALGSSAPEILLSVIEIFGNKFEGGDLGPSTIVGSAAFNLYVIIAVCIYVIPDGETRRIKNKGVFWVTVVWSTFAYIWLYMILAVFSPGEVEVWEGILTFLFFPLTVISAYIANRWTGRFGQRLLTMPMRSFARRSDAGSHGKTHAMENGADEHRASLLNGTKDAEVIAFEEHRQKYLEIFRQLRAEHPDASVIELEKLATAKVISEAPKSRAFYRIQATRKMMGAGDLTSKKIREKSQELVQPNTEYKPRQVVVNFDPSHYISSPLRSRQPCVVTVHYRTVAETAQEHSDFVPVEGYLTFEPDQDLQEIEIGIVDNDIYEEDEQFLVRLSQVKAVSADNEQRSLPARLGAAATATVIIVDDDHAGAFGFSSEKFKVSENAGLFILDVFRARGARGEVHVPFRTVDGMAKNGKDYIGKDDVLKFTNEQTKAEICIEIINDDEYEKSEDFYIELGDPIWINKPKDADELGRPVLSDHYRCKVVITEDKEFKGFVDKMLANANTSLMVGSSSWKQQFVEAFEVEDIDGDGSLSTREKVMHYISLPWKVLFALIPPTDYFNGWLSFCVAICGIGLLTALIGDVASHFGCTIGLKDSVTAITLVALGTSLPDTFASKTAAIQDPTADSSVGNVTGSNAVNVFLGIGIAWSIAAIYHTSKGSSFKIETGSLAFSVTLFLIGSVICISILQIRRKSKTVKGELGGPRREKTISVIIFLCVWLTYVLVSTLVSYCIIPSF</sequence>
<dbReference type="InterPro" id="IPR004837">
    <property type="entry name" value="NaCa_Exmemb"/>
</dbReference>
<keyword evidence="8" id="KW-0479">Metal-binding</keyword>
<dbReference type="GO" id="GO:0042383">
    <property type="term" value="C:sarcolemma"/>
    <property type="evidence" value="ECO:0007669"/>
    <property type="project" value="TreeGrafter"/>
</dbReference>
<feature type="transmembrane region" description="Helical" evidence="20">
    <location>
        <begin position="686"/>
        <end position="707"/>
    </location>
</feature>
<dbReference type="InterPro" id="IPR044880">
    <property type="entry name" value="NCX_ion-bd_dom_sf"/>
</dbReference>
<keyword evidence="15" id="KW-0406">Ion transport</keyword>
<comment type="similarity">
    <text evidence="2">Belongs to the Ca(2+):cation antiporter (CaCA) (TC 2.A.19) family. SLC8 subfamily.</text>
</comment>
<reference evidence="23 24" key="2">
    <citation type="journal article" date="2019" name="G3 (Bethesda)">
        <title>Hybrid Assembly of the Genome of the Entomopathogenic Nematode Steinernema carpocapsae Identifies the X-Chromosome.</title>
        <authorList>
            <person name="Serra L."/>
            <person name="Macchietto M."/>
            <person name="Macias-Munoz A."/>
            <person name="McGill C.J."/>
            <person name="Rodriguez I.M."/>
            <person name="Rodriguez B."/>
            <person name="Murad R."/>
            <person name="Mortazavi A."/>
        </authorList>
    </citation>
    <scope>NUCLEOTIDE SEQUENCE [LARGE SCALE GENOMIC DNA]</scope>
    <source>
        <strain evidence="23 24">ALL</strain>
    </source>
</reference>
<dbReference type="InterPro" id="IPR003644">
    <property type="entry name" value="Calx_beta"/>
</dbReference>
<evidence type="ECO:0000256" key="20">
    <source>
        <dbReference type="SAM" id="Phobius"/>
    </source>
</evidence>
<evidence type="ECO:0000313" key="24">
    <source>
        <dbReference type="Proteomes" id="UP000298663"/>
    </source>
</evidence>
<evidence type="ECO:0000256" key="11">
    <source>
        <dbReference type="ARBA" id="ARBA00022837"/>
    </source>
</evidence>
<dbReference type="GO" id="GO:0098794">
    <property type="term" value="C:postsynapse"/>
    <property type="evidence" value="ECO:0007669"/>
    <property type="project" value="TreeGrafter"/>
</dbReference>
<dbReference type="AlphaFoldDB" id="A0A4U5LWK3"/>
<feature type="domain" description="Calx-beta" evidence="22">
    <location>
        <begin position="370"/>
        <end position="457"/>
    </location>
</feature>
<keyword evidence="14" id="KW-0915">Sodium</keyword>
<evidence type="ECO:0000256" key="16">
    <source>
        <dbReference type="ARBA" id="ARBA00023136"/>
    </source>
</evidence>
<keyword evidence="4" id="KW-0050">Antiport</keyword>
<dbReference type="SMART" id="SM00237">
    <property type="entry name" value="Calx_beta"/>
    <property type="match status" value="2"/>
</dbReference>
<evidence type="ECO:0000313" key="23">
    <source>
        <dbReference type="EMBL" id="TKR60574.1"/>
    </source>
</evidence>
<dbReference type="InterPro" id="IPR038081">
    <property type="entry name" value="CalX-like_sf"/>
</dbReference>
<dbReference type="PANTHER" id="PTHR11878:SF75">
    <property type="entry name" value="CALX-BETA DOMAIN-CONTAINING PROTEIN"/>
    <property type="match status" value="1"/>
</dbReference>
<evidence type="ECO:0000256" key="21">
    <source>
        <dbReference type="SAM" id="SignalP"/>
    </source>
</evidence>
<gene>
    <name evidence="23" type="ORF">L596_027801</name>
</gene>
<dbReference type="Proteomes" id="UP000298663">
    <property type="component" value="Unassembled WGS sequence"/>
</dbReference>
<keyword evidence="16 20" id="KW-0472">Membrane</keyword>
<evidence type="ECO:0000256" key="12">
    <source>
        <dbReference type="ARBA" id="ARBA00022860"/>
    </source>
</evidence>
<evidence type="ECO:0000256" key="15">
    <source>
        <dbReference type="ARBA" id="ARBA00023065"/>
    </source>
</evidence>
<dbReference type="Pfam" id="PF03160">
    <property type="entry name" value="Calx-beta"/>
    <property type="match status" value="1"/>
</dbReference>
<evidence type="ECO:0000256" key="17">
    <source>
        <dbReference type="ARBA" id="ARBA00023180"/>
    </source>
</evidence>
<evidence type="ECO:0000256" key="7">
    <source>
        <dbReference type="ARBA" id="ARBA00022692"/>
    </source>
</evidence>
<protein>
    <recommendedName>
        <fullName evidence="22">Calx-beta domain-containing protein</fullName>
    </recommendedName>
</protein>
<evidence type="ECO:0000256" key="13">
    <source>
        <dbReference type="ARBA" id="ARBA00022989"/>
    </source>
</evidence>
<feature type="signal peptide" evidence="21">
    <location>
        <begin position="1"/>
        <end position="26"/>
    </location>
</feature>
<dbReference type="OrthoDB" id="418484at2759"/>
<dbReference type="GO" id="GO:0046872">
    <property type="term" value="F:metal ion binding"/>
    <property type="evidence" value="ECO:0007669"/>
    <property type="project" value="UniProtKB-KW"/>
</dbReference>
<dbReference type="InterPro" id="IPR051171">
    <property type="entry name" value="CaCA"/>
</dbReference>
<name>A0A4U5LWK3_STECR</name>
<dbReference type="SUPFAM" id="SSF141072">
    <property type="entry name" value="CalX-like"/>
    <property type="match status" value="2"/>
</dbReference>
<keyword evidence="3" id="KW-0813">Transport</keyword>
<evidence type="ECO:0000256" key="5">
    <source>
        <dbReference type="ARBA" id="ARBA00022475"/>
    </source>
</evidence>
<evidence type="ECO:0000256" key="18">
    <source>
        <dbReference type="ARBA" id="ARBA00023201"/>
    </source>
</evidence>
<feature type="transmembrane region" description="Helical" evidence="20">
    <location>
        <begin position="124"/>
        <end position="145"/>
    </location>
</feature>
<dbReference type="Gene3D" id="2.60.40.2030">
    <property type="match status" value="2"/>
</dbReference>
<dbReference type="InterPro" id="IPR004836">
    <property type="entry name" value="Na_Ca_Ex"/>
</dbReference>
<dbReference type="GO" id="GO:0098703">
    <property type="term" value="P:calcium ion import across plasma membrane"/>
    <property type="evidence" value="ECO:0007669"/>
    <property type="project" value="TreeGrafter"/>
</dbReference>
<dbReference type="GO" id="GO:0005516">
    <property type="term" value="F:calmodulin binding"/>
    <property type="evidence" value="ECO:0007669"/>
    <property type="project" value="UniProtKB-KW"/>
</dbReference>
<feature type="transmembrane region" description="Helical" evidence="20">
    <location>
        <begin position="760"/>
        <end position="780"/>
    </location>
</feature>
<keyword evidence="13 20" id="KW-1133">Transmembrane helix</keyword>
<comment type="catalytic activity">
    <reaction evidence="19">
        <text>Ca(2+)(in) + 3 Na(+)(out) = Ca(2+)(out) + 3 Na(+)(in)</text>
        <dbReference type="Rhea" id="RHEA:69955"/>
        <dbReference type="ChEBI" id="CHEBI:29101"/>
        <dbReference type="ChEBI" id="CHEBI:29108"/>
    </reaction>
</comment>
<keyword evidence="24" id="KW-1185">Reference proteome</keyword>
<comment type="subcellular location">
    <subcellularLocation>
        <location evidence="1">Cell membrane</location>
        <topology evidence="1">Multi-pass membrane protein</topology>
    </subcellularLocation>
</comment>
<dbReference type="STRING" id="34508.A0A4U5LWK3"/>
<evidence type="ECO:0000256" key="9">
    <source>
        <dbReference type="ARBA" id="ARBA00022729"/>
    </source>
</evidence>
<keyword evidence="7 20" id="KW-0812">Transmembrane</keyword>
<feature type="domain" description="Calx-beta" evidence="22">
    <location>
        <begin position="481"/>
        <end position="580"/>
    </location>
</feature>
<dbReference type="Gene3D" id="1.20.1420.30">
    <property type="entry name" value="NCX, central ion-binding region"/>
    <property type="match status" value="2"/>
</dbReference>
<keyword evidence="18" id="KW-0739">Sodium transport</keyword>
<dbReference type="GO" id="GO:0005432">
    <property type="term" value="F:calcium:sodium antiporter activity"/>
    <property type="evidence" value="ECO:0007669"/>
    <property type="project" value="InterPro"/>
</dbReference>
<evidence type="ECO:0000256" key="4">
    <source>
        <dbReference type="ARBA" id="ARBA00022449"/>
    </source>
</evidence>
<evidence type="ECO:0000256" key="19">
    <source>
        <dbReference type="ARBA" id="ARBA00033667"/>
    </source>
</evidence>
<dbReference type="Pfam" id="PF16494">
    <property type="entry name" value="Na_Ca_ex_C"/>
    <property type="match status" value="1"/>
</dbReference>
<evidence type="ECO:0000256" key="8">
    <source>
        <dbReference type="ARBA" id="ARBA00022723"/>
    </source>
</evidence>
<keyword evidence="5" id="KW-1003">Cell membrane</keyword>
<reference evidence="23 24" key="1">
    <citation type="journal article" date="2015" name="Genome Biol.">
        <title>Comparative genomics of Steinernema reveals deeply conserved gene regulatory networks.</title>
        <authorList>
            <person name="Dillman A.R."/>
            <person name="Macchietto M."/>
            <person name="Porter C.F."/>
            <person name="Rogers A."/>
            <person name="Williams B."/>
            <person name="Antoshechkin I."/>
            <person name="Lee M.M."/>
            <person name="Goodwin Z."/>
            <person name="Lu X."/>
            <person name="Lewis E.E."/>
            <person name="Goodrich-Blair H."/>
            <person name="Stock S.P."/>
            <person name="Adams B.J."/>
            <person name="Sternberg P.W."/>
            <person name="Mortazavi A."/>
        </authorList>
    </citation>
    <scope>NUCLEOTIDE SEQUENCE [LARGE SCALE GENOMIC DNA]</scope>
    <source>
        <strain evidence="23 24">ALL</strain>
    </source>
</reference>
<dbReference type="EMBL" id="AZBU02000011">
    <property type="protein sequence ID" value="TKR60574.1"/>
    <property type="molecule type" value="Genomic_DNA"/>
</dbReference>
<evidence type="ECO:0000256" key="2">
    <source>
        <dbReference type="ARBA" id="ARBA00007489"/>
    </source>
</evidence>
<keyword evidence="9 21" id="KW-0732">Signal</keyword>
<evidence type="ECO:0000256" key="14">
    <source>
        <dbReference type="ARBA" id="ARBA00023053"/>
    </source>
</evidence>
<feature type="transmembrane region" description="Helical" evidence="20">
    <location>
        <begin position="832"/>
        <end position="856"/>
    </location>
</feature>
<dbReference type="NCBIfam" id="TIGR00845">
    <property type="entry name" value="caca"/>
    <property type="match status" value="1"/>
</dbReference>
<keyword evidence="11" id="KW-0106">Calcium</keyword>
<organism evidence="23 24">
    <name type="scientific">Steinernema carpocapsae</name>
    <name type="common">Entomopathogenic nematode</name>
    <dbReference type="NCBI Taxonomy" id="34508"/>
    <lineage>
        <taxon>Eukaryota</taxon>
        <taxon>Metazoa</taxon>
        <taxon>Ecdysozoa</taxon>
        <taxon>Nematoda</taxon>
        <taxon>Chromadorea</taxon>
        <taxon>Rhabditida</taxon>
        <taxon>Tylenchina</taxon>
        <taxon>Panagrolaimomorpha</taxon>
        <taxon>Strongyloidoidea</taxon>
        <taxon>Steinernematidae</taxon>
        <taxon>Steinernema</taxon>
    </lineage>
</organism>
<feature type="transmembrane region" description="Helical" evidence="20">
    <location>
        <begin position="61"/>
        <end position="82"/>
    </location>
</feature>
<dbReference type="GO" id="GO:0030424">
    <property type="term" value="C:axon"/>
    <property type="evidence" value="ECO:0007669"/>
    <property type="project" value="TreeGrafter"/>
</dbReference>
<feature type="transmembrane region" description="Helical" evidence="20">
    <location>
        <begin position="219"/>
        <end position="239"/>
    </location>
</feature>
<accession>A0A4U5LWK3</accession>
<evidence type="ECO:0000259" key="22">
    <source>
        <dbReference type="SMART" id="SM00237"/>
    </source>
</evidence>
<dbReference type="GO" id="GO:0007154">
    <property type="term" value="P:cell communication"/>
    <property type="evidence" value="ECO:0007669"/>
    <property type="project" value="InterPro"/>
</dbReference>
<dbReference type="PRINTS" id="PR01259">
    <property type="entry name" value="NACAEXCHNGR"/>
</dbReference>
<feature type="transmembrane region" description="Helical" evidence="20">
    <location>
        <begin position="157"/>
        <end position="177"/>
    </location>
</feature>
<dbReference type="Pfam" id="PF01699">
    <property type="entry name" value="Na_Ca_ex"/>
    <property type="match status" value="2"/>
</dbReference>
<evidence type="ECO:0000256" key="1">
    <source>
        <dbReference type="ARBA" id="ARBA00004651"/>
    </source>
</evidence>
<proteinExistence type="inferred from homology"/>
<feature type="transmembrane region" description="Helical" evidence="20">
    <location>
        <begin position="792"/>
        <end position="812"/>
    </location>
</feature>